<keyword evidence="7" id="KW-0808">Transferase</keyword>
<dbReference type="SMART" id="SM00647">
    <property type="entry name" value="IBR"/>
    <property type="match status" value="2"/>
</dbReference>
<dbReference type="EC" id="2.3.2.31" evidence="6"/>
<dbReference type="InterPro" id="IPR044066">
    <property type="entry name" value="TRIAD_supradom"/>
</dbReference>
<dbReference type="Pfam" id="PF21235">
    <property type="entry name" value="UBA_ARI1"/>
    <property type="match status" value="1"/>
</dbReference>
<evidence type="ECO:0000256" key="8">
    <source>
        <dbReference type="ARBA" id="ARBA00022723"/>
    </source>
</evidence>
<comment type="catalytic activity">
    <reaction evidence="1">
        <text>[E2 ubiquitin-conjugating enzyme]-S-ubiquitinyl-L-cysteine + [acceptor protein]-L-lysine = [E2 ubiquitin-conjugating enzyme]-L-cysteine + [acceptor protein]-N(6)-ubiquitinyl-L-lysine.</text>
        <dbReference type="EC" id="2.3.2.31"/>
    </reaction>
</comment>
<keyword evidence="9" id="KW-0677">Repeat</keyword>
<evidence type="ECO:0000259" key="15">
    <source>
        <dbReference type="PROSITE" id="PS50089"/>
    </source>
</evidence>
<keyword evidence="12" id="KW-0862">Zinc</keyword>
<evidence type="ECO:0000256" key="4">
    <source>
        <dbReference type="ARBA" id="ARBA00004906"/>
    </source>
</evidence>
<evidence type="ECO:0000256" key="7">
    <source>
        <dbReference type="ARBA" id="ARBA00022679"/>
    </source>
</evidence>
<dbReference type="InterPro" id="IPR048962">
    <property type="entry name" value="ARIH1-like_UBL"/>
</dbReference>
<evidence type="ECO:0000256" key="14">
    <source>
        <dbReference type="SAM" id="MobiDB-lite"/>
    </source>
</evidence>
<evidence type="ECO:0000313" key="18">
    <source>
        <dbReference type="Proteomes" id="UP000594263"/>
    </source>
</evidence>
<dbReference type="Pfam" id="PF22191">
    <property type="entry name" value="IBR_1"/>
    <property type="match status" value="1"/>
</dbReference>
<dbReference type="GO" id="GO:0016567">
    <property type="term" value="P:protein ubiquitination"/>
    <property type="evidence" value="ECO:0007669"/>
    <property type="project" value="UniProtKB-UniPathway"/>
</dbReference>
<name>A0A7N0TK45_KALFE</name>
<dbReference type="CDD" id="cd20346">
    <property type="entry name" value="BRcat_RBR_ANKIB1"/>
    <property type="match status" value="1"/>
</dbReference>
<dbReference type="InterPro" id="IPR031127">
    <property type="entry name" value="E3_UB_ligase_RBR"/>
</dbReference>
<keyword evidence="18" id="KW-1185">Reference proteome</keyword>
<evidence type="ECO:0000256" key="3">
    <source>
        <dbReference type="ARBA" id="ARBA00003976"/>
    </source>
</evidence>
<dbReference type="EnsemblPlants" id="Kaladp0039s0329.1.v1.1">
    <property type="protein sequence ID" value="Kaladp0039s0329.1.v1.1"/>
    <property type="gene ID" value="Kaladp0039s0329.v1.1"/>
</dbReference>
<sequence>MESDDEVSYSDDEYEEFDTPDCGDDSAINKQPEWRSLDEDQIRHIQTDTINSISTLFSVPEGAASILLRNFNWDLVKLQDMWFTDQDAVLKSAGLLTGDPETRLLLKRPILGLGGSWCAICLTLRQLSAMDSAACGHLFCTRCWKQYVKTAITDGPRCLTLRCPQPNCAVSLDESLITKLVSKRLKATYTRFLIRNFVECSKTIRWCPSPGCKYAVEFTGLGVQDVTCRCSYRFCWDCLDESHRPADCETAKKWLTKNTSESGNAEWILANSKPCPKCHRSIEKNHGCSHMTCTPPCSHQFCWICLGAWTKHCESSYSCNQYKKTVTLTGQENERRAAKISWHKYNHYYQRWMNNQISGDRAVKNLKEDHVNNMKTLKELYGESDTNVEEFFLAAWKQIIECRRVLKWTYAYGYYMPDDEKRKRTFFEYLQGQAESVLERLHHCAEEELKEFVEDDEERSPVAEFMHYKLKLIELTHTTRKFFDNLVEGMEGGLREVSSKKSKSGSFTN</sequence>
<evidence type="ECO:0000256" key="9">
    <source>
        <dbReference type="ARBA" id="ARBA00022737"/>
    </source>
</evidence>
<dbReference type="AlphaFoldDB" id="A0A7N0TK45"/>
<dbReference type="Proteomes" id="UP000594263">
    <property type="component" value="Unplaced"/>
</dbReference>
<keyword evidence="8" id="KW-0479">Metal-binding</keyword>
<evidence type="ECO:0000256" key="5">
    <source>
        <dbReference type="ARBA" id="ARBA00005884"/>
    </source>
</evidence>
<dbReference type="OMA" id="CTFINIC"/>
<dbReference type="InterPro" id="IPR002867">
    <property type="entry name" value="IBR_dom"/>
</dbReference>
<organism evidence="17 18">
    <name type="scientific">Kalanchoe fedtschenkoi</name>
    <name type="common">Lavender scallops</name>
    <name type="synonym">South American air plant</name>
    <dbReference type="NCBI Taxonomy" id="63787"/>
    <lineage>
        <taxon>Eukaryota</taxon>
        <taxon>Viridiplantae</taxon>
        <taxon>Streptophyta</taxon>
        <taxon>Embryophyta</taxon>
        <taxon>Tracheophyta</taxon>
        <taxon>Spermatophyta</taxon>
        <taxon>Magnoliopsida</taxon>
        <taxon>eudicotyledons</taxon>
        <taxon>Gunneridae</taxon>
        <taxon>Pentapetalae</taxon>
        <taxon>Saxifragales</taxon>
        <taxon>Crassulaceae</taxon>
        <taxon>Kalanchoe</taxon>
    </lineage>
</organism>
<comment type="pathway">
    <text evidence="4">Protein modification; protein ubiquitination.</text>
</comment>
<dbReference type="PROSITE" id="PS50089">
    <property type="entry name" value="ZF_RING_2"/>
    <property type="match status" value="1"/>
</dbReference>
<comment type="similarity">
    <text evidence="5">Belongs to the RBR family. Ariadne subfamily.</text>
</comment>
<dbReference type="PANTHER" id="PTHR11685">
    <property type="entry name" value="RBR FAMILY RING FINGER AND IBR DOMAIN-CONTAINING"/>
    <property type="match status" value="1"/>
</dbReference>
<evidence type="ECO:0000256" key="6">
    <source>
        <dbReference type="ARBA" id="ARBA00012251"/>
    </source>
</evidence>
<dbReference type="InterPro" id="IPR017907">
    <property type="entry name" value="Znf_RING_CS"/>
</dbReference>
<comment type="cofactor">
    <cofactor evidence="2">
        <name>Zn(2+)</name>
        <dbReference type="ChEBI" id="CHEBI:29105"/>
    </cofactor>
</comment>
<dbReference type="PROSITE" id="PS00518">
    <property type="entry name" value="ZF_RING_1"/>
    <property type="match status" value="1"/>
</dbReference>
<feature type="region of interest" description="Disordered" evidence="14">
    <location>
        <begin position="1"/>
        <end position="29"/>
    </location>
</feature>
<dbReference type="InterPro" id="IPR001841">
    <property type="entry name" value="Znf_RING"/>
</dbReference>
<dbReference type="GO" id="GO:0061630">
    <property type="term" value="F:ubiquitin protein ligase activity"/>
    <property type="evidence" value="ECO:0007669"/>
    <property type="project" value="UniProtKB-EC"/>
</dbReference>
<feature type="compositionally biased region" description="Acidic residues" evidence="14">
    <location>
        <begin position="1"/>
        <end position="24"/>
    </location>
</feature>
<dbReference type="PROSITE" id="PS51873">
    <property type="entry name" value="TRIAD"/>
    <property type="match status" value="1"/>
</dbReference>
<evidence type="ECO:0000256" key="2">
    <source>
        <dbReference type="ARBA" id="ARBA00001947"/>
    </source>
</evidence>
<dbReference type="GO" id="GO:0008270">
    <property type="term" value="F:zinc ion binding"/>
    <property type="evidence" value="ECO:0007669"/>
    <property type="project" value="UniProtKB-KW"/>
</dbReference>
<dbReference type="InterPro" id="IPR013083">
    <property type="entry name" value="Znf_RING/FYVE/PHD"/>
</dbReference>
<keyword evidence="10 13" id="KW-0863">Zinc-finger</keyword>
<dbReference type="Pfam" id="PF01485">
    <property type="entry name" value="IBR"/>
    <property type="match status" value="1"/>
</dbReference>
<dbReference type="FunFam" id="3.30.40.10:FF:000019">
    <property type="entry name" value="RBR-type E3 ubiquitin transferase"/>
    <property type="match status" value="1"/>
</dbReference>
<accession>A0A7N0TK45</accession>
<evidence type="ECO:0000313" key="17">
    <source>
        <dbReference type="EnsemblPlants" id="Kaladp0039s0329.1.v1.1"/>
    </source>
</evidence>
<feature type="domain" description="RING-type" evidence="15">
    <location>
        <begin position="118"/>
        <end position="164"/>
    </location>
</feature>
<reference evidence="17" key="1">
    <citation type="submission" date="2021-01" db="UniProtKB">
        <authorList>
            <consortium name="EnsemblPlants"/>
        </authorList>
    </citation>
    <scope>IDENTIFICATION</scope>
</reference>
<evidence type="ECO:0000256" key="1">
    <source>
        <dbReference type="ARBA" id="ARBA00001798"/>
    </source>
</evidence>
<evidence type="ECO:0000256" key="13">
    <source>
        <dbReference type="PROSITE-ProRule" id="PRU00175"/>
    </source>
</evidence>
<dbReference type="Gene3D" id="3.30.40.10">
    <property type="entry name" value="Zinc/RING finger domain, C3HC4 (zinc finger)"/>
    <property type="match status" value="1"/>
</dbReference>
<keyword evidence="11" id="KW-0833">Ubl conjugation pathway</keyword>
<dbReference type="SUPFAM" id="SSF57850">
    <property type="entry name" value="RING/U-box"/>
    <property type="match status" value="3"/>
</dbReference>
<dbReference type="FunFam" id="1.20.120.1750:FF:000027">
    <property type="entry name" value="RBR-type E3 ubiquitin transferase"/>
    <property type="match status" value="1"/>
</dbReference>
<comment type="function">
    <text evidence="3">Might act as an E3 ubiquitin-protein ligase, or as part of E3 complex, which accepts ubiquitin from specific E2 ubiquitin-conjugating enzymes and then transfers it to substrates.</text>
</comment>
<proteinExistence type="inferred from homology"/>
<protein>
    <recommendedName>
        <fullName evidence="6">RBR-type E3 ubiquitin transferase</fullName>
        <ecNumber evidence="6">2.3.2.31</ecNumber>
    </recommendedName>
</protein>
<evidence type="ECO:0000256" key="10">
    <source>
        <dbReference type="ARBA" id="ARBA00022771"/>
    </source>
</evidence>
<evidence type="ECO:0000256" key="12">
    <source>
        <dbReference type="ARBA" id="ARBA00022833"/>
    </source>
</evidence>
<dbReference type="Gramene" id="Kaladp0039s0329.1.v1.1">
    <property type="protein sequence ID" value="Kaladp0039s0329.1.v1.1"/>
    <property type="gene ID" value="Kaladp0039s0329.v1.1"/>
</dbReference>
<evidence type="ECO:0000259" key="16">
    <source>
        <dbReference type="PROSITE" id="PS51873"/>
    </source>
</evidence>
<evidence type="ECO:0000256" key="11">
    <source>
        <dbReference type="ARBA" id="ARBA00022786"/>
    </source>
</evidence>
<dbReference type="UniPathway" id="UPA00143"/>
<feature type="domain" description="RING-type" evidence="16">
    <location>
        <begin position="114"/>
        <end position="323"/>
    </location>
</feature>
<dbReference type="Gene3D" id="1.20.120.1750">
    <property type="match status" value="1"/>
</dbReference>